<dbReference type="RefSeq" id="XP_016762495.1">
    <property type="nucleotide sequence ID" value="XM_016901185.1"/>
</dbReference>
<evidence type="ECO:0000313" key="2">
    <source>
        <dbReference type="Proteomes" id="UP000016931"/>
    </source>
</evidence>
<dbReference type="GeneID" id="27898322"/>
<dbReference type="Proteomes" id="UP000016931">
    <property type="component" value="Unassembled WGS sequence"/>
</dbReference>
<evidence type="ECO:0000313" key="1">
    <source>
        <dbReference type="EMBL" id="EMF14374.1"/>
    </source>
</evidence>
<sequence>MRSGSPFPPQQATVQPKTWNKALKAKIMQAARRKPRYLFSSAILNDDMEHSAMLTRDGIVPQLFRHGFYGYSMSKAANEPPPSSIFSMPLAEVRYHNTTNFLARGPHSERSAMWSLWFSSLREAAEEAVLREAMSTQYAPVAHEVYILVMDTHNLSDDNLVLHESDKYLLEDWNSVSEIRDSFLTFGVIPAEAFEMVPLSVLREHTSYTGALSSASLAPIDVLNKHDAPRDLAHAIHLAHMFGQAFGPKLALPVACIAITASAGTHTNDAGSLGKGSTHEAEIAAAFDYYDIPESILKDRSIVKEKPSIHVSRDTRRGLSLLRIIVKRKQGILESKARSMLQDQSTDAKATDRR</sequence>
<keyword evidence="2" id="KW-1185">Reference proteome</keyword>
<organism evidence="1 2">
    <name type="scientific">Sphaerulina musiva (strain SO2202)</name>
    <name type="common">Poplar stem canker fungus</name>
    <name type="synonym">Septoria musiva</name>
    <dbReference type="NCBI Taxonomy" id="692275"/>
    <lineage>
        <taxon>Eukaryota</taxon>
        <taxon>Fungi</taxon>
        <taxon>Dikarya</taxon>
        <taxon>Ascomycota</taxon>
        <taxon>Pezizomycotina</taxon>
        <taxon>Dothideomycetes</taxon>
        <taxon>Dothideomycetidae</taxon>
        <taxon>Mycosphaerellales</taxon>
        <taxon>Mycosphaerellaceae</taxon>
        <taxon>Sphaerulina</taxon>
    </lineage>
</organism>
<gene>
    <name evidence="1" type="ORF">SEPMUDRAFT_115651</name>
</gene>
<protein>
    <submittedName>
        <fullName evidence="1">Uncharacterized protein</fullName>
    </submittedName>
</protein>
<dbReference type="HOGENOM" id="CLU_783397_0_0_1"/>
<dbReference type="AlphaFoldDB" id="M3D904"/>
<reference evidence="1 2" key="1">
    <citation type="journal article" date="2012" name="PLoS Pathog.">
        <title>Diverse lifestyles and strategies of plant pathogenesis encoded in the genomes of eighteen Dothideomycetes fungi.</title>
        <authorList>
            <person name="Ohm R.A."/>
            <person name="Feau N."/>
            <person name="Henrissat B."/>
            <person name="Schoch C.L."/>
            <person name="Horwitz B.A."/>
            <person name="Barry K.W."/>
            <person name="Condon B.J."/>
            <person name="Copeland A.C."/>
            <person name="Dhillon B."/>
            <person name="Glaser F."/>
            <person name="Hesse C.N."/>
            <person name="Kosti I."/>
            <person name="LaButti K."/>
            <person name="Lindquist E.A."/>
            <person name="Lucas S."/>
            <person name="Salamov A.A."/>
            <person name="Bradshaw R.E."/>
            <person name="Ciuffetti L."/>
            <person name="Hamelin R.C."/>
            <person name="Kema G.H.J."/>
            <person name="Lawrence C."/>
            <person name="Scott J.A."/>
            <person name="Spatafora J.W."/>
            <person name="Turgeon B.G."/>
            <person name="de Wit P.J.G.M."/>
            <person name="Zhong S."/>
            <person name="Goodwin S.B."/>
            <person name="Grigoriev I.V."/>
        </authorList>
    </citation>
    <scope>NUCLEOTIDE SEQUENCE [LARGE SCALE GENOMIC DNA]</scope>
    <source>
        <strain evidence="1 2">SO2202</strain>
    </source>
</reference>
<name>M3D904_SPHMS</name>
<proteinExistence type="predicted"/>
<dbReference type="EMBL" id="KB456262">
    <property type="protein sequence ID" value="EMF14374.1"/>
    <property type="molecule type" value="Genomic_DNA"/>
</dbReference>
<accession>M3D904</accession>